<dbReference type="GO" id="GO:0006814">
    <property type="term" value="P:sodium ion transport"/>
    <property type="evidence" value="ECO:0007669"/>
    <property type="project" value="UniProtKB-KW"/>
</dbReference>
<protein>
    <submittedName>
        <fullName evidence="12">Cation:proton antiporter</fullName>
    </submittedName>
</protein>
<keyword evidence="5 10" id="KW-1133">Transmembrane helix</keyword>
<feature type="transmembrane region" description="Helical" evidence="10">
    <location>
        <begin position="30"/>
        <end position="48"/>
    </location>
</feature>
<reference evidence="12 13" key="1">
    <citation type="submission" date="2018-09" db="EMBL/GenBank/DDBJ databases">
        <title>Mesorhizobium carmichaelinearum sp. nov. isolated from Carmichaelinea spp. root nodules in New Zealand.</title>
        <authorList>
            <person name="De Meyer S.E."/>
        </authorList>
    </citation>
    <scope>NUCLEOTIDE SEQUENCE [LARGE SCALE GENOMIC DNA]</scope>
    <source>
        <strain evidence="12 13">ICMP19557</strain>
    </source>
</reference>
<evidence type="ECO:0000256" key="4">
    <source>
        <dbReference type="ARBA" id="ARBA00022692"/>
    </source>
</evidence>
<feature type="domain" description="Cation/H+ exchanger transmembrane" evidence="11">
    <location>
        <begin position="12"/>
        <end position="75"/>
    </location>
</feature>
<dbReference type="PANTHER" id="PTHR43562">
    <property type="entry name" value="NAPA-TYPE SODIUM/HYDROGEN ANTIPORTER"/>
    <property type="match status" value="1"/>
</dbReference>
<dbReference type="Gene3D" id="1.20.1530.20">
    <property type="match status" value="1"/>
</dbReference>
<comment type="subcellular location">
    <subcellularLocation>
        <location evidence="1">Membrane</location>
        <topology evidence="1">Multi-pass membrane protein</topology>
    </subcellularLocation>
</comment>
<evidence type="ECO:0000256" key="6">
    <source>
        <dbReference type="ARBA" id="ARBA00023053"/>
    </source>
</evidence>
<evidence type="ECO:0000256" key="3">
    <source>
        <dbReference type="ARBA" id="ARBA00022449"/>
    </source>
</evidence>
<dbReference type="AlphaFoldDB" id="A0A3A5JIN5"/>
<evidence type="ECO:0000256" key="5">
    <source>
        <dbReference type="ARBA" id="ARBA00022989"/>
    </source>
</evidence>
<dbReference type="InterPro" id="IPR006153">
    <property type="entry name" value="Cation/H_exchanger_TM"/>
</dbReference>
<dbReference type="GO" id="GO:0016020">
    <property type="term" value="C:membrane"/>
    <property type="evidence" value="ECO:0007669"/>
    <property type="project" value="UniProtKB-SubCell"/>
</dbReference>
<dbReference type="InterPro" id="IPR038770">
    <property type="entry name" value="Na+/solute_symporter_sf"/>
</dbReference>
<accession>A0A3A5JIN5</accession>
<dbReference type="PANTHER" id="PTHR43562:SF3">
    <property type="entry name" value="SODIUM ION_PROTON EXCHANGER (EUROFUNG)"/>
    <property type="match status" value="1"/>
</dbReference>
<feature type="non-terminal residue" evidence="12">
    <location>
        <position position="76"/>
    </location>
</feature>
<evidence type="ECO:0000313" key="12">
    <source>
        <dbReference type="EMBL" id="RJT15366.1"/>
    </source>
</evidence>
<dbReference type="GO" id="GO:1902600">
    <property type="term" value="P:proton transmembrane transport"/>
    <property type="evidence" value="ECO:0007669"/>
    <property type="project" value="InterPro"/>
</dbReference>
<keyword evidence="7" id="KW-0406">Ion transport</keyword>
<keyword evidence="13" id="KW-1185">Reference proteome</keyword>
<evidence type="ECO:0000256" key="8">
    <source>
        <dbReference type="ARBA" id="ARBA00023136"/>
    </source>
</evidence>
<gene>
    <name evidence="12" type="ORF">D3227_40930</name>
</gene>
<evidence type="ECO:0000256" key="9">
    <source>
        <dbReference type="ARBA" id="ARBA00023201"/>
    </source>
</evidence>
<keyword evidence="4 10" id="KW-0812">Transmembrane</keyword>
<keyword evidence="2" id="KW-0813">Transport</keyword>
<evidence type="ECO:0000256" key="7">
    <source>
        <dbReference type="ARBA" id="ARBA00023065"/>
    </source>
</evidence>
<evidence type="ECO:0000256" key="1">
    <source>
        <dbReference type="ARBA" id="ARBA00004141"/>
    </source>
</evidence>
<keyword evidence="8 10" id="KW-0472">Membrane</keyword>
<evidence type="ECO:0000256" key="2">
    <source>
        <dbReference type="ARBA" id="ARBA00022448"/>
    </source>
</evidence>
<evidence type="ECO:0000313" key="13">
    <source>
        <dbReference type="Proteomes" id="UP000272706"/>
    </source>
</evidence>
<keyword evidence="9" id="KW-0739">Sodium transport</keyword>
<keyword evidence="6" id="KW-0915">Sodium</keyword>
<evidence type="ECO:0000256" key="10">
    <source>
        <dbReference type="SAM" id="Phobius"/>
    </source>
</evidence>
<proteinExistence type="predicted"/>
<dbReference type="EMBL" id="QZWZ01000262">
    <property type="protein sequence ID" value="RJT15366.1"/>
    <property type="molecule type" value="Genomic_DNA"/>
</dbReference>
<evidence type="ECO:0000259" key="11">
    <source>
        <dbReference type="Pfam" id="PF00999"/>
    </source>
</evidence>
<name>A0A3A5JIN5_9HYPH</name>
<dbReference type="GO" id="GO:0015297">
    <property type="term" value="F:antiporter activity"/>
    <property type="evidence" value="ECO:0007669"/>
    <property type="project" value="UniProtKB-KW"/>
</dbReference>
<feature type="transmembrane region" description="Helical" evidence="10">
    <location>
        <begin position="6"/>
        <end position="23"/>
    </location>
</feature>
<dbReference type="Proteomes" id="UP000272706">
    <property type="component" value="Unassembled WGS sequence"/>
</dbReference>
<comment type="caution">
    <text evidence="12">The sequence shown here is derived from an EMBL/GenBank/DDBJ whole genome shotgun (WGS) entry which is preliminary data.</text>
</comment>
<dbReference type="Pfam" id="PF00999">
    <property type="entry name" value="Na_H_Exchanger"/>
    <property type="match status" value="1"/>
</dbReference>
<sequence length="76" mass="8226">MDKILFDIALILIFTKIGSLISIHFKMPGVLGELIAGVILGPFILNLIQANADIKLLSDLGVVFLMFLAGIETNLD</sequence>
<keyword evidence="3" id="KW-0050">Antiport</keyword>
<organism evidence="12 13">
    <name type="scientific">Mesorhizobium waimense</name>
    <dbReference type="NCBI Taxonomy" id="1300307"/>
    <lineage>
        <taxon>Bacteria</taxon>
        <taxon>Pseudomonadati</taxon>
        <taxon>Pseudomonadota</taxon>
        <taxon>Alphaproteobacteria</taxon>
        <taxon>Hyphomicrobiales</taxon>
        <taxon>Phyllobacteriaceae</taxon>
        <taxon>Mesorhizobium</taxon>
    </lineage>
</organism>